<dbReference type="BioCyc" id="AURANTIMONAS:SI859A1_02693-MONOMER"/>
<proteinExistence type="predicted"/>
<protein>
    <recommendedName>
        <fullName evidence="3">DUF2848 domain-containing protein</fullName>
    </recommendedName>
</protein>
<dbReference type="AlphaFoldDB" id="Q1YL54"/>
<dbReference type="InterPro" id="IPR021269">
    <property type="entry name" value="DUF2848"/>
</dbReference>
<comment type="caution">
    <text evidence="1">The sequence shown here is derived from an EMBL/GenBank/DDBJ whole genome shotgun (WGS) entry which is preliminary data.</text>
</comment>
<dbReference type="Pfam" id="PF11010">
    <property type="entry name" value="DUF2848"/>
    <property type="match status" value="1"/>
</dbReference>
<accession>Q1YL54</accession>
<dbReference type="OrthoDB" id="9792678at2"/>
<organism evidence="1 2">
    <name type="scientific">Aurantimonas manganoxydans (strain ATCC BAA-1229 / DSM 21871 / SI85-9A1)</name>
    <dbReference type="NCBI Taxonomy" id="287752"/>
    <lineage>
        <taxon>Bacteria</taxon>
        <taxon>Pseudomonadati</taxon>
        <taxon>Pseudomonadota</taxon>
        <taxon>Alphaproteobacteria</taxon>
        <taxon>Hyphomicrobiales</taxon>
        <taxon>Aurantimonadaceae</taxon>
        <taxon>Aurantimonas</taxon>
    </lineage>
</organism>
<sequence length="290" mass="30989">MGDRRAPFISGRGLARALQGERRAVPRPGPTGAICCTPPATASPLRLVPSSIRFAGVSLSPTLSFERVGHGPLSITIRQAVIAGWTGRDRGAVDHHIAELAAIGVPPPSEVPLFYRISAQLLTSQTVIQVVDATSSGEVEPLLIDDGENLYLGLGSDHTDRELESHSVALSKQVCAKPVATTLWDYGEVRDHLDAILLRSFVRDDAAAEWTAYQDGGVAKIRPLDQLIAACPFAAGDGRLEPGTAMMCGTLGVLSGGVRPARFFRMEMHDPVLDRTLVHEYETASLPAVK</sequence>
<dbReference type="HOGENOM" id="CLU_074521_0_0_5"/>
<reference evidence="1 2" key="1">
    <citation type="journal article" date="2008" name="Appl. Environ. Microbiol.">
        <title>Genomic insights into Mn(II) oxidation by the marine alphaproteobacterium Aurantimonas sp. strain SI85-9A1.</title>
        <authorList>
            <person name="Dick G.J."/>
            <person name="Podell S."/>
            <person name="Johnson H.A."/>
            <person name="Rivera-Espinoza Y."/>
            <person name="Bernier-Latmani R."/>
            <person name="McCarthy J.K."/>
            <person name="Torpey J.W."/>
            <person name="Clement B.G."/>
            <person name="Gaasterland T."/>
            <person name="Tebo B.M."/>
        </authorList>
    </citation>
    <scope>NUCLEOTIDE SEQUENCE [LARGE SCALE GENOMIC DNA]</scope>
    <source>
        <strain evidence="1 2">SI85-9A1</strain>
    </source>
</reference>
<evidence type="ECO:0000313" key="1">
    <source>
        <dbReference type="EMBL" id="EAS51877.1"/>
    </source>
</evidence>
<evidence type="ECO:0000313" key="2">
    <source>
        <dbReference type="Proteomes" id="UP000000321"/>
    </source>
</evidence>
<dbReference type="EMBL" id="AAPJ01000001">
    <property type="protein sequence ID" value="EAS51877.1"/>
    <property type="molecule type" value="Genomic_DNA"/>
</dbReference>
<evidence type="ECO:0008006" key="3">
    <source>
        <dbReference type="Google" id="ProtNLM"/>
    </source>
</evidence>
<name>Q1YL54_AURMS</name>
<gene>
    <name evidence="1" type="ORF">SI859A1_02693</name>
</gene>
<dbReference type="Proteomes" id="UP000000321">
    <property type="component" value="Unassembled WGS sequence"/>
</dbReference>
<keyword evidence="2" id="KW-1185">Reference proteome</keyword>